<feature type="region of interest" description="Disordered" evidence="8">
    <location>
        <begin position="1"/>
        <end position="24"/>
    </location>
</feature>
<name>A0ABU7R990_9ACTN</name>
<evidence type="ECO:0000256" key="2">
    <source>
        <dbReference type="ARBA" id="ARBA00022487"/>
    </source>
</evidence>
<evidence type="ECO:0000256" key="1">
    <source>
        <dbReference type="ARBA" id="ARBA00006249"/>
    </source>
</evidence>
<keyword evidence="7" id="KW-1015">Disulfide bond</keyword>
<evidence type="ECO:0000313" key="9">
    <source>
        <dbReference type="EMBL" id="MEE6147174.1"/>
    </source>
</evidence>
<dbReference type="PANTHER" id="PTHR33938:SF15">
    <property type="entry name" value="FERULOYL ESTERASE B-RELATED"/>
    <property type="match status" value="1"/>
</dbReference>
<organism evidence="9 10">
    <name type="scientific">Olsenella absiana</name>
    <dbReference type="NCBI Taxonomy" id="3115222"/>
    <lineage>
        <taxon>Bacteria</taxon>
        <taxon>Bacillati</taxon>
        <taxon>Actinomycetota</taxon>
        <taxon>Coriobacteriia</taxon>
        <taxon>Coriobacteriales</taxon>
        <taxon>Atopobiaceae</taxon>
        <taxon>Olsenella</taxon>
    </lineage>
</organism>
<dbReference type="Gene3D" id="3.40.50.1820">
    <property type="entry name" value="alpha/beta hydrolase"/>
    <property type="match status" value="1"/>
</dbReference>
<evidence type="ECO:0000256" key="7">
    <source>
        <dbReference type="ARBA" id="ARBA00023157"/>
    </source>
</evidence>
<dbReference type="SUPFAM" id="SSF53474">
    <property type="entry name" value="alpha/beta-Hydrolases"/>
    <property type="match status" value="1"/>
</dbReference>
<accession>A0ABU7R990</accession>
<keyword evidence="6" id="KW-0106">Calcium</keyword>
<evidence type="ECO:0000256" key="3">
    <source>
        <dbReference type="ARBA" id="ARBA00022723"/>
    </source>
</evidence>
<reference evidence="9 10" key="1">
    <citation type="submission" date="2024-01" db="EMBL/GenBank/DDBJ databases">
        <title>Description of Olsenella sp. nov., isolated from pig feces.</title>
        <authorList>
            <person name="Chang Y.-H."/>
        </authorList>
    </citation>
    <scope>NUCLEOTIDE SEQUENCE [LARGE SCALE GENOMIC DNA]</scope>
    <source>
        <strain evidence="9 10">YH-ols2223</strain>
    </source>
</reference>
<protein>
    <submittedName>
        <fullName evidence="9">Tannase/feruloyl esterase family alpha/beta hydrolase</fullName>
    </submittedName>
</protein>
<dbReference type="InterPro" id="IPR029058">
    <property type="entry name" value="AB_hydrolase_fold"/>
</dbReference>
<keyword evidence="10" id="KW-1185">Reference proteome</keyword>
<proteinExistence type="inferred from homology"/>
<keyword evidence="5 9" id="KW-0378">Hydrolase</keyword>
<evidence type="ECO:0000313" key="10">
    <source>
        <dbReference type="Proteomes" id="UP001332931"/>
    </source>
</evidence>
<dbReference type="GO" id="GO:0016787">
    <property type="term" value="F:hydrolase activity"/>
    <property type="evidence" value="ECO:0007669"/>
    <property type="project" value="UniProtKB-KW"/>
</dbReference>
<dbReference type="PANTHER" id="PTHR33938">
    <property type="entry name" value="FERULOYL ESTERASE B-RELATED"/>
    <property type="match status" value="1"/>
</dbReference>
<comment type="caution">
    <text evidence="9">The sequence shown here is derived from an EMBL/GenBank/DDBJ whole genome shotgun (WGS) entry which is preliminary data.</text>
</comment>
<dbReference type="Pfam" id="PF07519">
    <property type="entry name" value="Tannase"/>
    <property type="match status" value="1"/>
</dbReference>
<keyword evidence="3" id="KW-0479">Metal-binding</keyword>
<dbReference type="EMBL" id="JAZGJQ010000003">
    <property type="protein sequence ID" value="MEE6147174.1"/>
    <property type="molecule type" value="Genomic_DNA"/>
</dbReference>
<dbReference type="Proteomes" id="UP001332931">
    <property type="component" value="Unassembled WGS sequence"/>
</dbReference>
<dbReference type="InterPro" id="IPR011118">
    <property type="entry name" value="Tannase/feruloyl_esterase"/>
</dbReference>
<keyword evidence="2" id="KW-0719">Serine esterase</keyword>
<evidence type="ECO:0000256" key="4">
    <source>
        <dbReference type="ARBA" id="ARBA00022729"/>
    </source>
</evidence>
<comment type="similarity">
    <text evidence="1">Belongs to the tannase family.</text>
</comment>
<evidence type="ECO:0000256" key="8">
    <source>
        <dbReference type="SAM" id="MobiDB-lite"/>
    </source>
</evidence>
<evidence type="ECO:0000256" key="6">
    <source>
        <dbReference type="ARBA" id="ARBA00022837"/>
    </source>
</evidence>
<evidence type="ECO:0000256" key="5">
    <source>
        <dbReference type="ARBA" id="ARBA00022801"/>
    </source>
</evidence>
<keyword evidence="4" id="KW-0732">Signal</keyword>
<dbReference type="RefSeq" id="WP_330957940.1">
    <property type="nucleotide sequence ID" value="NZ_JAZGJQ010000003.1"/>
</dbReference>
<sequence>MSTQAERWGETPLPSHIPRDLIDLPTGGAEVDLVSEEDEDGPDPYWLVRGRILPAGGTAEPIRFEARLPRYTWNGRMLQVGGGGFDGSVPLMDRVGVGSEQWYGVPTPVEQGYVVYGSDSGHSAPAGGLAQPEQATFALDDEMLANFAHEHVKKVHDVVAALVRDAYGTSAEHSYFCGSSNGGREALKAAQLYPADFDGVIAGYPAIYWVAMGLWGSRCGDIVQRAGADAWIGPELWERAERAVVRTLDGLDGLEDGLVCNLAAASGRRDETLSVLAGVLSPHQLDLVSAIAAPYDLKGIGYPLADEYPGPAVELGEPLRDDSNLVAINVLPSSPTERDGLVTQFADDFLSYLVMRDPGFDPRDFDAGAHADELIAAARLLDASSTDLDGFAHRGGKLVVYHGTYDQLIAFPATIRWFEALAGRYGENTSDFARLFVVPGMGHGIGAFDMGADLLGALDEWVCAGTAPDGVVAYDRQGREGSHPLPLFAYPRYARYSGGDPANPSSYVAAGPRP</sequence>
<gene>
    <name evidence="9" type="ORF">VXJ25_04090</name>
</gene>